<protein>
    <submittedName>
        <fullName evidence="1">Uncharacterized protein</fullName>
    </submittedName>
</protein>
<dbReference type="AlphaFoldDB" id="A0A1Z4JP38"/>
<dbReference type="Proteomes" id="UP000217895">
    <property type="component" value="Chromosome"/>
</dbReference>
<gene>
    <name evidence="1" type="ORF">NIES2135_54080</name>
</gene>
<reference evidence="1 2" key="1">
    <citation type="submission" date="2017-06" db="EMBL/GenBank/DDBJ databases">
        <title>Genome sequencing of cyanobaciteial culture collection at National Institute for Environmental Studies (NIES).</title>
        <authorList>
            <person name="Hirose Y."/>
            <person name="Shimura Y."/>
            <person name="Fujisawa T."/>
            <person name="Nakamura Y."/>
            <person name="Kawachi M."/>
        </authorList>
    </citation>
    <scope>NUCLEOTIDE SEQUENCE [LARGE SCALE GENOMIC DNA]</scope>
    <source>
        <strain evidence="1 2">NIES-2135</strain>
    </source>
</reference>
<accession>A0A1Z4JP38</accession>
<organism evidence="1 2">
    <name type="scientific">Leptolyngbya boryana NIES-2135</name>
    <dbReference type="NCBI Taxonomy" id="1973484"/>
    <lineage>
        <taxon>Bacteria</taxon>
        <taxon>Bacillati</taxon>
        <taxon>Cyanobacteriota</taxon>
        <taxon>Cyanophyceae</taxon>
        <taxon>Leptolyngbyales</taxon>
        <taxon>Leptolyngbyaceae</taxon>
        <taxon>Leptolyngbya group</taxon>
        <taxon>Leptolyngbya</taxon>
    </lineage>
</organism>
<proteinExistence type="predicted"/>
<name>A0A1Z4JP38_LEPBY</name>
<evidence type="ECO:0000313" key="1">
    <source>
        <dbReference type="EMBL" id="BAY58535.1"/>
    </source>
</evidence>
<sequence length="58" mass="6565">MSLHPVGHWISLSSALTELESWEREAKLLGFGSAYLGFNRRHWTVLATPDLINVVLPF</sequence>
<dbReference type="EMBL" id="AP018203">
    <property type="protein sequence ID" value="BAY58535.1"/>
    <property type="molecule type" value="Genomic_DNA"/>
</dbReference>
<keyword evidence="2" id="KW-1185">Reference proteome</keyword>
<evidence type="ECO:0000313" key="2">
    <source>
        <dbReference type="Proteomes" id="UP000217895"/>
    </source>
</evidence>